<dbReference type="AlphaFoldDB" id="M5CFZ8"/>
<feature type="region of interest" description="Disordered" evidence="2">
    <location>
        <begin position="1"/>
        <end position="48"/>
    </location>
</feature>
<feature type="coiled-coil region" evidence="1">
    <location>
        <begin position="422"/>
        <end position="449"/>
    </location>
</feature>
<reference evidence="3" key="1">
    <citation type="submission" date="2012-10" db="EMBL/GenBank/DDBJ databases">
        <authorList>
            <person name="Jelonek L."/>
        </authorList>
    </citation>
    <scope>NUCLEOTIDE SEQUENCE</scope>
    <source>
        <strain evidence="3">Isolate 7/3/14</strain>
    </source>
</reference>
<dbReference type="Proteomes" id="UP000012065">
    <property type="component" value="Unassembled WGS sequence"/>
</dbReference>
<dbReference type="HOGENOM" id="CLU_436916_0_0_1"/>
<proteinExistence type="predicted"/>
<dbReference type="EMBL" id="CAOJ01014308">
    <property type="protein sequence ID" value="CCO35242.1"/>
    <property type="molecule type" value="Genomic_DNA"/>
</dbReference>
<feature type="compositionally biased region" description="Low complexity" evidence="2">
    <location>
        <begin position="99"/>
        <end position="109"/>
    </location>
</feature>
<feature type="region of interest" description="Disordered" evidence="2">
    <location>
        <begin position="368"/>
        <end position="393"/>
    </location>
</feature>
<sequence>MAPAVPAYPRIRPVMRPPPDPSVPSQESDFGLFQRHLPNPFEPRIPRTLVPETQLSQLTVAGGTYPRPVGRVLVPETQSQRPVSEIDLTLSSQPIYVASSQPSQTSTTSDKATHGQLKHGKAKQPTTTKQKKSAKGKGKEPECDPTPEGDAHPGKKRRVEVLTQDDIALASIQTVDQHTNTNARNSTDRAQWSSEDILKHVTHWFSDKNFTYAKNNQAAMYRQESEDLFKKHFTPQQIKDLHTRLLFKYQVANQVLSKTGGGDSTGDSENKACDTTKAGANEKGSKRYNRVKKRLLALGFKIGPSSIIEFSRSEIYEKMDSQLRHCPETVKSIDMNPAREMTPTDNEDNGTDSDCIVLSDSDDVEIIPGPVPPRKGANAKSGKQRRRANSEDSTLEILATTVKGMGDSHKSQSKMLQGQLAVAREELAINRARNTREDMQINLNRIKIACEIDAHQTQKTREALQHRINQTELVARWQASDSNLLKQSAADFIKIFNQYPLETLLAPPTQSISNILSMLPAAPALSTDTVNALTSNNVLPVQHASAPDPTASTLATSTPAAPAPATPAPATPALFVPVSVDGASSTPLPPVCTVAENSDSKDHDPLEESSANAIRRNTMLAALAEI</sequence>
<dbReference type="OrthoDB" id="10609586at2759"/>
<dbReference type="Proteomes" id="UP000059188">
    <property type="component" value="Unassembled WGS sequence"/>
</dbReference>
<keyword evidence="1" id="KW-0175">Coiled coil</keyword>
<gene>
    <name evidence="3" type="ORF">BN14_09357</name>
    <name evidence="4" type="ORF">RSOLAG1IB_11821</name>
</gene>
<reference evidence="3 5" key="2">
    <citation type="journal article" date="2013" name="J. Biotechnol.">
        <title>Establishment and interpretation of the genome sequence of the phytopathogenic fungus Rhizoctonia solani AG1-IB isolate 7/3/14.</title>
        <authorList>
            <person name="Wibberg D.W."/>
            <person name="Jelonek L.J."/>
            <person name="Rupp O.R."/>
            <person name="Hennig M.H."/>
            <person name="Eikmeyer F.E."/>
            <person name="Goesmann A.G."/>
            <person name="Hartmann A.H."/>
            <person name="Borriss R.B."/>
            <person name="Grosch R.G."/>
            <person name="Puehler A.P."/>
            <person name="Schlueter A.S."/>
        </authorList>
    </citation>
    <scope>NUCLEOTIDE SEQUENCE [LARGE SCALE GENOMIC DNA]</scope>
    <source>
        <strain evidence="5">AG1-IB / isolate 7/3/14</strain>
        <strain evidence="3">Isolate 7/3/14</strain>
    </source>
</reference>
<accession>M5CFZ8</accession>
<evidence type="ECO:0000313" key="5">
    <source>
        <dbReference type="Proteomes" id="UP000012065"/>
    </source>
</evidence>
<evidence type="ECO:0000256" key="2">
    <source>
        <dbReference type="SAM" id="MobiDB-lite"/>
    </source>
</evidence>
<feature type="compositionally biased region" description="Low complexity" evidence="2">
    <location>
        <begin position="544"/>
        <end position="560"/>
    </location>
</feature>
<evidence type="ECO:0000313" key="4">
    <source>
        <dbReference type="EMBL" id="CEL55009.1"/>
    </source>
</evidence>
<keyword evidence="6" id="KW-1185">Reference proteome</keyword>
<protein>
    <submittedName>
        <fullName evidence="3">Uncharacterized protein</fullName>
    </submittedName>
</protein>
<name>M5CFZ8_THACB</name>
<feature type="region of interest" description="Disordered" evidence="2">
    <location>
        <begin position="98"/>
        <end position="157"/>
    </location>
</feature>
<evidence type="ECO:0000313" key="6">
    <source>
        <dbReference type="Proteomes" id="UP000059188"/>
    </source>
</evidence>
<organism evidence="3 5">
    <name type="scientific">Thanatephorus cucumeris (strain AG1-IB / isolate 7/3/14)</name>
    <name type="common">Lettuce bottom rot fungus</name>
    <name type="synonym">Rhizoctonia solani</name>
    <dbReference type="NCBI Taxonomy" id="1108050"/>
    <lineage>
        <taxon>Eukaryota</taxon>
        <taxon>Fungi</taxon>
        <taxon>Dikarya</taxon>
        <taxon>Basidiomycota</taxon>
        <taxon>Agaricomycotina</taxon>
        <taxon>Agaricomycetes</taxon>
        <taxon>Cantharellales</taxon>
        <taxon>Ceratobasidiaceae</taxon>
        <taxon>Rhizoctonia</taxon>
        <taxon>Rhizoctonia solani AG-1</taxon>
    </lineage>
</organism>
<reference evidence="4 6" key="3">
    <citation type="submission" date="2014-11" db="EMBL/GenBank/DDBJ databases">
        <authorList>
            <person name="Wibberg Daniel"/>
        </authorList>
    </citation>
    <scope>NUCLEOTIDE SEQUENCE [LARGE SCALE GENOMIC DNA]</scope>
    <source>
        <strain evidence="4">Rhizoctonia solani AG1-IB 7/3/14</strain>
    </source>
</reference>
<evidence type="ECO:0000313" key="3">
    <source>
        <dbReference type="EMBL" id="CCO35242.1"/>
    </source>
</evidence>
<dbReference type="EMBL" id="LN679292">
    <property type="protein sequence ID" value="CEL55009.1"/>
    <property type="molecule type" value="Genomic_DNA"/>
</dbReference>
<feature type="region of interest" description="Disordered" evidence="2">
    <location>
        <begin position="541"/>
        <end position="567"/>
    </location>
</feature>
<evidence type="ECO:0000256" key="1">
    <source>
        <dbReference type="SAM" id="Coils"/>
    </source>
</evidence>